<sequence length="411" mass="42952">MVTAQTLTRLRPQPDFSGRGRSRLRVDASEHVRILVVMATFVGGGYVVYALITVPMMVAQAESTVAAWYPPVGVALGMGPGLMLLGTRFVTAQVRWITVWVLLSQVGVVAAGLVWGAAGIGSSPLPAIWMLDFVGLTAVAACLVCTIPQSLGFLVLGKSIAAYVALAHQDPPDVADMVREAVFGVVFTTLFVCTAVMVVRSGAALDRSRSNAAALVEAHVRNAELARFDGLIHDHVISTLVAAGSDPSDPRVAALAASALDRLDALADDHVYDDEHVSHMETVARLRTVIDPQVDTVVNVPDGSTLRSMSGGVPAAAVRALAEAVGEAVRNSAVHAGPDAERAVVITVDADHVGVAIIDDGVGFDPSAVAVDRLGLALSVRRRLETLPGGRASVRSTPGTGTMIEVSWTRP</sequence>
<dbReference type="AlphaFoldDB" id="M3T9P7"/>
<feature type="transmembrane region" description="Helical" evidence="2">
    <location>
        <begin position="181"/>
        <end position="199"/>
    </location>
</feature>
<proteinExistence type="predicted"/>
<protein>
    <submittedName>
        <fullName evidence="4">Putative two-component histidine kinase</fullName>
    </submittedName>
</protein>
<feature type="transmembrane region" description="Helical" evidence="2">
    <location>
        <begin position="66"/>
        <end position="85"/>
    </location>
</feature>
<dbReference type="eggNOG" id="COG4585">
    <property type="taxonomic scope" value="Bacteria"/>
</dbReference>
<dbReference type="InterPro" id="IPR036890">
    <property type="entry name" value="HATPase_C_sf"/>
</dbReference>
<keyword evidence="2" id="KW-0472">Membrane</keyword>
<feature type="transmembrane region" description="Helical" evidence="2">
    <location>
        <begin position="97"/>
        <end position="120"/>
    </location>
</feature>
<dbReference type="SUPFAM" id="SSF55874">
    <property type="entry name" value="ATPase domain of HSP90 chaperone/DNA topoisomerase II/histidine kinase"/>
    <property type="match status" value="1"/>
</dbReference>
<dbReference type="GO" id="GO:0016301">
    <property type="term" value="F:kinase activity"/>
    <property type="evidence" value="ECO:0007669"/>
    <property type="project" value="UniProtKB-KW"/>
</dbReference>
<feature type="domain" description="Histidine kinase/HSP90-like ATPase" evidence="3">
    <location>
        <begin position="319"/>
        <end position="407"/>
    </location>
</feature>
<name>M3T9P7_GORML</name>
<feature type="transmembrane region" description="Helical" evidence="2">
    <location>
        <begin position="32"/>
        <end position="54"/>
    </location>
</feature>
<accession>M3T9P7</accession>
<reference evidence="4 5" key="1">
    <citation type="submission" date="2013-02" db="EMBL/GenBank/DDBJ databases">
        <title>Whole genome shotgun sequence of Gordonia malaquae NBRC 108250.</title>
        <authorList>
            <person name="Yoshida I."/>
            <person name="Hosoyama A."/>
            <person name="Tsuchikane K."/>
            <person name="Ando Y."/>
            <person name="Baba S."/>
            <person name="Ohji S."/>
            <person name="Hamada M."/>
            <person name="Tamura T."/>
            <person name="Yamazoe A."/>
            <person name="Yamazaki S."/>
            <person name="Fujita N."/>
        </authorList>
    </citation>
    <scope>NUCLEOTIDE SEQUENCE [LARGE SCALE GENOMIC DNA]</scope>
    <source>
        <strain evidence="4 5">NBRC 108250</strain>
    </source>
</reference>
<keyword evidence="2" id="KW-1133">Transmembrane helix</keyword>
<dbReference type="InterPro" id="IPR003594">
    <property type="entry name" value="HATPase_dom"/>
</dbReference>
<keyword evidence="4" id="KW-0808">Transferase</keyword>
<comment type="caution">
    <text evidence="4">The sequence shown here is derived from an EMBL/GenBank/DDBJ whole genome shotgun (WGS) entry which is preliminary data.</text>
</comment>
<dbReference type="Proteomes" id="UP000035009">
    <property type="component" value="Unassembled WGS sequence"/>
</dbReference>
<dbReference type="STRING" id="410332.SAMN04488550_3544"/>
<keyword evidence="5" id="KW-1185">Reference proteome</keyword>
<dbReference type="Gene3D" id="3.30.565.10">
    <property type="entry name" value="Histidine kinase-like ATPase, C-terminal domain"/>
    <property type="match status" value="1"/>
</dbReference>
<evidence type="ECO:0000313" key="5">
    <source>
        <dbReference type="Proteomes" id="UP000035009"/>
    </source>
</evidence>
<keyword evidence="4" id="KW-0418">Kinase</keyword>
<keyword evidence="2" id="KW-0812">Transmembrane</keyword>
<evidence type="ECO:0000256" key="1">
    <source>
        <dbReference type="SAM" id="MobiDB-lite"/>
    </source>
</evidence>
<dbReference type="EMBL" id="BAOP01000002">
    <property type="protein sequence ID" value="GAC78151.1"/>
    <property type="molecule type" value="Genomic_DNA"/>
</dbReference>
<gene>
    <name evidence="4" type="ORF">GM1_002_01290</name>
</gene>
<organism evidence="4 5">
    <name type="scientific">Gordonia malaquae NBRC 108250</name>
    <dbReference type="NCBI Taxonomy" id="1223542"/>
    <lineage>
        <taxon>Bacteria</taxon>
        <taxon>Bacillati</taxon>
        <taxon>Actinomycetota</taxon>
        <taxon>Actinomycetes</taxon>
        <taxon>Mycobacteriales</taxon>
        <taxon>Gordoniaceae</taxon>
        <taxon>Gordonia</taxon>
    </lineage>
</organism>
<dbReference type="Pfam" id="PF02518">
    <property type="entry name" value="HATPase_c"/>
    <property type="match status" value="1"/>
</dbReference>
<evidence type="ECO:0000256" key="2">
    <source>
        <dbReference type="SAM" id="Phobius"/>
    </source>
</evidence>
<evidence type="ECO:0000259" key="3">
    <source>
        <dbReference type="Pfam" id="PF02518"/>
    </source>
</evidence>
<evidence type="ECO:0000313" key="4">
    <source>
        <dbReference type="EMBL" id="GAC78151.1"/>
    </source>
</evidence>
<feature type="region of interest" description="Disordered" evidence="1">
    <location>
        <begin position="1"/>
        <end position="21"/>
    </location>
</feature>